<comment type="caution">
    <text evidence="2">The sequence shown here is derived from an EMBL/GenBank/DDBJ whole genome shotgun (WGS) entry which is preliminary data.</text>
</comment>
<dbReference type="Proteomes" id="UP000769528">
    <property type="component" value="Unassembled WGS sequence"/>
</dbReference>
<evidence type="ECO:0000256" key="1">
    <source>
        <dbReference type="SAM" id="Phobius"/>
    </source>
</evidence>
<reference evidence="2" key="1">
    <citation type="journal article" date="2021" name="Open Biol.">
        <title>Shared evolutionary footprints suggest mitochondrial oxidative damage underlies multiple complex I losses in fungi.</title>
        <authorList>
            <person name="Schikora-Tamarit M.A."/>
            <person name="Marcet-Houben M."/>
            <person name="Nosek J."/>
            <person name="Gabaldon T."/>
        </authorList>
    </citation>
    <scope>NUCLEOTIDE SEQUENCE</scope>
    <source>
        <strain evidence="2">CBS6341</strain>
    </source>
</reference>
<keyword evidence="1" id="KW-1133">Transmembrane helix</keyword>
<accession>A0A9P8TI39</accession>
<gene>
    <name evidence="2" type="ORF">WICMUC_001187</name>
</gene>
<dbReference type="AlphaFoldDB" id="A0A9P8TI39"/>
<evidence type="ECO:0000313" key="3">
    <source>
        <dbReference type="Proteomes" id="UP000769528"/>
    </source>
</evidence>
<protein>
    <submittedName>
        <fullName evidence="2">Uncharacterized protein</fullName>
    </submittedName>
</protein>
<name>A0A9P8TI39_9ASCO</name>
<proteinExistence type="predicted"/>
<keyword evidence="3" id="KW-1185">Reference proteome</keyword>
<dbReference type="EMBL" id="JAEUBF010000389">
    <property type="protein sequence ID" value="KAH3679176.1"/>
    <property type="molecule type" value="Genomic_DNA"/>
</dbReference>
<keyword evidence="1" id="KW-0812">Transmembrane</keyword>
<organism evidence="2 3">
    <name type="scientific">Wickerhamomyces mucosus</name>
    <dbReference type="NCBI Taxonomy" id="1378264"/>
    <lineage>
        <taxon>Eukaryota</taxon>
        <taxon>Fungi</taxon>
        <taxon>Dikarya</taxon>
        <taxon>Ascomycota</taxon>
        <taxon>Saccharomycotina</taxon>
        <taxon>Saccharomycetes</taxon>
        <taxon>Phaffomycetales</taxon>
        <taxon>Wickerhamomycetaceae</taxon>
        <taxon>Wickerhamomyces</taxon>
    </lineage>
</organism>
<keyword evidence="1" id="KW-0472">Membrane</keyword>
<evidence type="ECO:0000313" key="2">
    <source>
        <dbReference type="EMBL" id="KAH3679176.1"/>
    </source>
</evidence>
<feature type="transmembrane region" description="Helical" evidence="1">
    <location>
        <begin position="32"/>
        <end position="56"/>
    </location>
</feature>
<sequence length="84" mass="8352">MVDLESVVFSTVPSSCGASSELSSLAVPAAEIVADSGCVAVAIVVLVLLVSCFAPVESFVSSFPMINSISESDSSLSSSSSSSS</sequence>
<reference evidence="2" key="2">
    <citation type="submission" date="2021-01" db="EMBL/GenBank/DDBJ databases">
        <authorList>
            <person name="Schikora-Tamarit M.A."/>
        </authorList>
    </citation>
    <scope>NUCLEOTIDE SEQUENCE</scope>
    <source>
        <strain evidence="2">CBS6341</strain>
    </source>
</reference>